<protein>
    <submittedName>
        <fullName evidence="2">Uncharacterized protein</fullName>
    </submittedName>
</protein>
<gene>
    <name evidence="2" type="ORF">Ahy_A03g014239</name>
</gene>
<feature type="region of interest" description="Disordered" evidence="1">
    <location>
        <begin position="32"/>
        <end position="83"/>
    </location>
</feature>
<feature type="compositionally biased region" description="Basic and acidic residues" evidence="1">
    <location>
        <begin position="52"/>
        <end position="71"/>
    </location>
</feature>
<reference evidence="2 3" key="1">
    <citation type="submission" date="2019-01" db="EMBL/GenBank/DDBJ databases">
        <title>Sequencing of cultivated peanut Arachis hypogaea provides insights into genome evolution and oil improvement.</title>
        <authorList>
            <person name="Chen X."/>
        </authorList>
    </citation>
    <scope>NUCLEOTIDE SEQUENCE [LARGE SCALE GENOMIC DNA]</scope>
    <source>
        <strain evidence="3">cv. Fuhuasheng</strain>
        <tissue evidence="2">Leaves</tissue>
    </source>
</reference>
<evidence type="ECO:0000313" key="2">
    <source>
        <dbReference type="EMBL" id="RYR67805.1"/>
    </source>
</evidence>
<proteinExistence type="predicted"/>
<dbReference type="EMBL" id="SDMP01000003">
    <property type="protein sequence ID" value="RYR67805.1"/>
    <property type="molecule type" value="Genomic_DNA"/>
</dbReference>
<organism evidence="2 3">
    <name type="scientific">Arachis hypogaea</name>
    <name type="common">Peanut</name>
    <dbReference type="NCBI Taxonomy" id="3818"/>
    <lineage>
        <taxon>Eukaryota</taxon>
        <taxon>Viridiplantae</taxon>
        <taxon>Streptophyta</taxon>
        <taxon>Embryophyta</taxon>
        <taxon>Tracheophyta</taxon>
        <taxon>Spermatophyta</taxon>
        <taxon>Magnoliopsida</taxon>
        <taxon>eudicotyledons</taxon>
        <taxon>Gunneridae</taxon>
        <taxon>Pentapetalae</taxon>
        <taxon>rosids</taxon>
        <taxon>fabids</taxon>
        <taxon>Fabales</taxon>
        <taxon>Fabaceae</taxon>
        <taxon>Papilionoideae</taxon>
        <taxon>50 kb inversion clade</taxon>
        <taxon>dalbergioids sensu lato</taxon>
        <taxon>Dalbergieae</taxon>
        <taxon>Pterocarpus clade</taxon>
        <taxon>Arachis</taxon>
    </lineage>
</organism>
<name>A0A445DX82_ARAHY</name>
<sequence>MAFNGASSWEQVPYRSENMWQILWKDLSRRGSCGCKREEKGGGGTSGQGHSSEAETHDQESAARSRERKQDLGNSRGGKSSCNLISNSYKVMHEVQQPGTGKSQQDRSNFFSSTNASALYKPFAALSTGMKRLSPYDNSAVDAYPKKTRAVINKGEYERSKVVSTAQKPGFANVDSKSSNPLFIKNFEDSILYETMSDTWAYVAV</sequence>
<keyword evidence="3" id="KW-1185">Reference proteome</keyword>
<evidence type="ECO:0000256" key="1">
    <source>
        <dbReference type="SAM" id="MobiDB-lite"/>
    </source>
</evidence>
<accession>A0A445DX82</accession>
<dbReference type="Proteomes" id="UP000289738">
    <property type="component" value="Chromosome A03"/>
</dbReference>
<evidence type="ECO:0000313" key="3">
    <source>
        <dbReference type="Proteomes" id="UP000289738"/>
    </source>
</evidence>
<comment type="caution">
    <text evidence="2">The sequence shown here is derived from an EMBL/GenBank/DDBJ whole genome shotgun (WGS) entry which is preliminary data.</text>
</comment>
<dbReference type="AlphaFoldDB" id="A0A445DX82"/>